<evidence type="ECO:0000313" key="6">
    <source>
        <dbReference type="EMBL" id="KAK4537120.1"/>
    </source>
</evidence>
<dbReference type="InterPro" id="IPR047129">
    <property type="entry name" value="PPA2-like"/>
</dbReference>
<accession>A0AAV9IYF1</accession>
<dbReference type="InterPro" id="IPR004843">
    <property type="entry name" value="Calcineurin-like_PHP"/>
</dbReference>
<evidence type="ECO:0000256" key="4">
    <source>
        <dbReference type="RuleBase" id="RU004273"/>
    </source>
</evidence>
<dbReference type="InterPro" id="IPR006186">
    <property type="entry name" value="Ser/Thr-sp_prot-phosphatase"/>
</dbReference>
<comment type="catalytic activity">
    <reaction evidence="4">
        <text>O-phospho-L-threonyl-[protein] + H2O = L-threonyl-[protein] + phosphate</text>
        <dbReference type="Rhea" id="RHEA:47004"/>
        <dbReference type="Rhea" id="RHEA-COMP:11060"/>
        <dbReference type="Rhea" id="RHEA-COMP:11605"/>
        <dbReference type="ChEBI" id="CHEBI:15377"/>
        <dbReference type="ChEBI" id="CHEBI:30013"/>
        <dbReference type="ChEBI" id="CHEBI:43474"/>
        <dbReference type="ChEBI" id="CHEBI:61977"/>
        <dbReference type="EC" id="3.1.3.16"/>
    </reaction>
</comment>
<name>A0AAV9IYF1_CYACA</name>
<keyword evidence="3" id="KW-0464">Manganese</keyword>
<dbReference type="PROSITE" id="PS00125">
    <property type="entry name" value="SER_THR_PHOSPHATASE"/>
    <property type="match status" value="1"/>
</dbReference>
<organism evidence="6 7">
    <name type="scientific">Cyanidium caldarium</name>
    <name type="common">Red alga</name>
    <dbReference type="NCBI Taxonomy" id="2771"/>
    <lineage>
        <taxon>Eukaryota</taxon>
        <taxon>Rhodophyta</taxon>
        <taxon>Bangiophyceae</taxon>
        <taxon>Cyanidiales</taxon>
        <taxon>Cyanidiaceae</taxon>
        <taxon>Cyanidium</taxon>
    </lineage>
</organism>
<dbReference type="EC" id="3.1.3.16" evidence="4"/>
<dbReference type="AlphaFoldDB" id="A0AAV9IYF1"/>
<keyword evidence="1" id="KW-0479">Metal-binding</keyword>
<dbReference type="Gene3D" id="3.60.21.10">
    <property type="match status" value="1"/>
</dbReference>
<comment type="similarity">
    <text evidence="4">Belongs to the PPP phosphatase family.</text>
</comment>
<dbReference type="SMART" id="SM00156">
    <property type="entry name" value="PP2Ac"/>
    <property type="match status" value="1"/>
</dbReference>
<gene>
    <name evidence="6" type="ORF">CDCA_CDCA11G3145</name>
</gene>
<dbReference type="InterPro" id="IPR029052">
    <property type="entry name" value="Metallo-depent_PP-like"/>
</dbReference>
<dbReference type="SUPFAM" id="SSF56300">
    <property type="entry name" value="Metallo-dependent phosphatases"/>
    <property type="match status" value="1"/>
</dbReference>
<dbReference type="GO" id="GO:0004722">
    <property type="term" value="F:protein serine/threonine phosphatase activity"/>
    <property type="evidence" value="ECO:0007669"/>
    <property type="project" value="UniProtKB-EC"/>
</dbReference>
<dbReference type="EMBL" id="JANCYW010000011">
    <property type="protein sequence ID" value="KAK4537120.1"/>
    <property type="molecule type" value="Genomic_DNA"/>
</dbReference>
<evidence type="ECO:0000256" key="2">
    <source>
        <dbReference type="ARBA" id="ARBA00022801"/>
    </source>
</evidence>
<dbReference type="PANTHER" id="PTHR45619">
    <property type="entry name" value="SERINE/THREONINE-PROTEIN PHOSPHATASE PP2A-RELATED"/>
    <property type="match status" value="1"/>
</dbReference>
<evidence type="ECO:0000256" key="1">
    <source>
        <dbReference type="ARBA" id="ARBA00022723"/>
    </source>
</evidence>
<dbReference type="Proteomes" id="UP001301350">
    <property type="component" value="Unassembled WGS sequence"/>
</dbReference>
<sequence length="313" mass="35803">MPLPRAEIPHKELDVWIDHLRSGSLLDEEHVQALCAVAREQLSREGNLVPVRAPVVVVGDLHGQFRDLNRLLDRTGLPPQTRYLFLGDYVDRGYASVETWTLLLALFVRHAGQVALLRGNHESRQITQVYGFYDECVRKYGNASVWRYCVDVFDWLPLGAVIDERIFCVHGGLSPALTRLEQIQSLERVQEVPSEGAMCDLLWSDPDEVHDWTLSPRGAGCLFGARNATEFCEQNRLDYIVRSHQLVMEGYRVQFSGRMITVWSAPNYCYRCGNVGAVMRLDAHLDREFLVLEASEPDKEWESLLRPSPQYFL</sequence>
<evidence type="ECO:0000259" key="5">
    <source>
        <dbReference type="PROSITE" id="PS00125"/>
    </source>
</evidence>
<evidence type="ECO:0000256" key="3">
    <source>
        <dbReference type="ARBA" id="ARBA00023211"/>
    </source>
</evidence>
<comment type="caution">
    <text evidence="6">The sequence shown here is derived from an EMBL/GenBank/DDBJ whole genome shotgun (WGS) entry which is preliminary data.</text>
</comment>
<keyword evidence="2 4" id="KW-0378">Hydrolase</keyword>
<evidence type="ECO:0000313" key="7">
    <source>
        <dbReference type="Proteomes" id="UP001301350"/>
    </source>
</evidence>
<dbReference type="Pfam" id="PF00149">
    <property type="entry name" value="Metallophos"/>
    <property type="match status" value="1"/>
</dbReference>
<feature type="domain" description="Serine/threonine specific protein phosphatases" evidence="5">
    <location>
        <begin position="117"/>
        <end position="122"/>
    </location>
</feature>
<reference evidence="6 7" key="1">
    <citation type="submission" date="2022-07" db="EMBL/GenBank/DDBJ databases">
        <title>Genome-wide signatures of adaptation to extreme environments.</title>
        <authorList>
            <person name="Cho C.H."/>
            <person name="Yoon H.S."/>
        </authorList>
    </citation>
    <scope>NUCLEOTIDE SEQUENCE [LARGE SCALE GENOMIC DNA]</scope>
    <source>
        <strain evidence="6 7">DBV 063 E5</strain>
    </source>
</reference>
<dbReference type="PRINTS" id="PR00114">
    <property type="entry name" value="STPHPHTASE"/>
</dbReference>
<dbReference type="GO" id="GO:0046872">
    <property type="term" value="F:metal ion binding"/>
    <property type="evidence" value="ECO:0007669"/>
    <property type="project" value="UniProtKB-KW"/>
</dbReference>
<keyword evidence="7" id="KW-1185">Reference proteome</keyword>
<protein>
    <recommendedName>
        <fullName evidence="4">Serine/threonine-protein phosphatase</fullName>
        <ecNumber evidence="4">3.1.3.16</ecNumber>
    </recommendedName>
</protein>
<proteinExistence type="inferred from homology"/>